<comment type="caution">
    <text evidence="2">The sequence shown here is derived from an EMBL/GenBank/DDBJ whole genome shotgun (WGS) entry which is preliminary data.</text>
</comment>
<dbReference type="Proteomes" id="UP000780875">
    <property type="component" value="Unassembled WGS sequence"/>
</dbReference>
<accession>A0ABS7UG22</accession>
<gene>
    <name evidence="2" type="ORF">K8U61_16335</name>
</gene>
<protein>
    <submittedName>
        <fullName evidence="2">Uncharacterized protein</fullName>
    </submittedName>
</protein>
<feature type="region of interest" description="Disordered" evidence="1">
    <location>
        <begin position="42"/>
        <end position="62"/>
    </location>
</feature>
<feature type="compositionally biased region" description="Low complexity" evidence="1">
    <location>
        <begin position="46"/>
        <end position="59"/>
    </location>
</feature>
<dbReference type="RefSeq" id="WP_224124106.1">
    <property type="nucleotide sequence ID" value="NZ_JAIQZJ010000009.1"/>
</dbReference>
<proteinExistence type="predicted"/>
<sequence>MIGGTGLSRARTRARRAVGVPTLAGLSVAVLLLAGCDLSDDEDTHAASTPVTASPSARPHTGRTVLLEDDHGRPAQAGTAAVEVRVAALDGGSVAASAGPDGARAIAFPPYRATGTYPRAVVVVTNKGDDDELNPGTAAFTWGTDFKIDARSEGRTEDNGDNLVQRGIYSEPTLYKAELDLGRPACVVQGVDGIVTIRSSTAVIPGIWYHMECRRDGAEVTVTSWPLDDPNDRTTRIGVGPTGDVTPVEPSIPLSVGGKVSQTGEVIKSATDQLNGDLARPFLEIDGA</sequence>
<name>A0ABS7UG22_9ACTN</name>
<reference evidence="2 3" key="1">
    <citation type="submission" date="2021-09" db="EMBL/GenBank/DDBJ databases">
        <title>Whole genome sequence of Nocardioides sp. GBK3QG-3.</title>
        <authorList>
            <person name="Tuo L."/>
        </authorList>
    </citation>
    <scope>NUCLEOTIDE SEQUENCE [LARGE SCALE GENOMIC DNA]</scope>
    <source>
        <strain evidence="2 3">GBK3QG-3</strain>
    </source>
</reference>
<evidence type="ECO:0000313" key="2">
    <source>
        <dbReference type="EMBL" id="MBZ5739745.1"/>
    </source>
</evidence>
<keyword evidence="3" id="KW-1185">Reference proteome</keyword>
<evidence type="ECO:0000313" key="3">
    <source>
        <dbReference type="Proteomes" id="UP000780875"/>
    </source>
</evidence>
<organism evidence="2 3">
    <name type="scientific">Nocardioides mangrovi</name>
    <dbReference type="NCBI Taxonomy" id="2874580"/>
    <lineage>
        <taxon>Bacteria</taxon>
        <taxon>Bacillati</taxon>
        <taxon>Actinomycetota</taxon>
        <taxon>Actinomycetes</taxon>
        <taxon>Propionibacteriales</taxon>
        <taxon>Nocardioidaceae</taxon>
        <taxon>Nocardioides</taxon>
    </lineage>
</organism>
<evidence type="ECO:0000256" key="1">
    <source>
        <dbReference type="SAM" id="MobiDB-lite"/>
    </source>
</evidence>
<dbReference type="EMBL" id="JAIQZJ010000009">
    <property type="protein sequence ID" value="MBZ5739745.1"/>
    <property type="molecule type" value="Genomic_DNA"/>
</dbReference>